<name>A0ABS2HFY8_9VIBR</name>
<dbReference type="SUPFAM" id="SSF56349">
    <property type="entry name" value="DNA breaking-rejoining enzymes"/>
    <property type="match status" value="1"/>
</dbReference>
<keyword evidence="2" id="KW-0229">DNA integration</keyword>
<organism evidence="8 9">
    <name type="scientific">Vibrio ulleungensis</name>
    <dbReference type="NCBI Taxonomy" id="2807619"/>
    <lineage>
        <taxon>Bacteria</taxon>
        <taxon>Pseudomonadati</taxon>
        <taxon>Pseudomonadota</taxon>
        <taxon>Gammaproteobacteria</taxon>
        <taxon>Vibrionales</taxon>
        <taxon>Vibrionaceae</taxon>
        <taxon>Vibrio</taxon>
    </lineage>
</organism>
<dbReference type="EMBL" id="JAFEUM010000001">
    <property type="protein sequence ID" value="MBM7034997.1"/>
    <property type="molecule type" value="Genomic_DNA"/>
</dbReference>
<comment type="similarity">
    <text evidence="1">Belongs to the 'phage' integrase family.</text>
</comment>
<dbReference type="InterPro" id="IPR010998">
    <property type="entry name" value="Integrase_recombinase_N"/>
</dbReference>
<dbReference type="Pfam" id="PF13495">
    <property type="entry name" value="Phage_int_SAM_4"/>
    <property type="match status" value="1"/>
</dbReference>
<keyword evidence="4" id="KW-0233">DNA recombination</keyword>
<feature type="domain" description="Tyr recombinase" evidence="6">
    <location>
        <begin position="100"/>
        <end position="313"/>
    </location>
</feature>
<reference evidence="8 9" key="1">
    <citation type="submission" date="2021-02" db="EMBL/GenBank/DDBJ databases">
        <authorList>
            <person name="Park J.-S."/>
        </authorList>
    </citation>
    <scope>NUCLEOTIDE SEQUENCE [LARGE SCALE GENOMIC DNA]</scope>
    <source>
        <strain evidence="8 9">188UL20-2</strain>
    </source>
</reference>
<dbReference type="PROSITE" id="PS51898">
    <property type="entry name" value="TYR_RECOMBINASE"/>
    <property type="match status" value="1"/>
</dbReference>
<evidence type="ECO:0000256" key="3">
    <source>
        <dbReference type="ARBA" id="ARBA00023125"/>
    </source>
</evidence>
<dbReference type="InterPro" id="IPR044068">
    <property type="entry name" value="CB"/>
</dbReference>
<dbReference type="InterPro" id="IPR004107">
    <property type="entry name" value="Integrase_SAM-like_N"/>
</dbReference>
<evidence type="ECO:0000256" key="5">
    <source>
        <dbReference type="PROSITE-ProRule" id="PRU01248"/>
    </source>
</evidence>
<keyword evidence="3 5" id="KW-0238">DNA-binding</keyword>
<dbReference type="PANTHER" id="PTHR30349:SF64">
    <property type="entry name" value="PROPHAGE INTEGRASE INTD-RELATED"/>
    <property type="match status" value="1"/>
</dbReference>
<evidence type="ECO:0000313" key="8">
    <source>
        <dbReference type="EMBL" id="MBM7034997.1"/>
    </source>
</evidence>
<accession>A0ABS2HFY8</accession>
<dbReference type="PROSITE" id="PS51900">
    <property type="entry name" value="CB"/>
    <property type="match status" value="1"/>
</dbReference>
<dbReference type="NCBIfam" id="TIGR02249">
    <property type="entry name" value="integrase_gron"/>
    <property type="match status" value="1"/>
</dbReference>
<dbReference type="Gene3D" id="1.10.443.10">
    <property type="entry name" value="Intergrase catalytic core"/>
    <property type="match status" value="1"/>
</dbReference>
<evidence type="ECO:0000256" key="2">
    <source>
        <dbReference type="ARBA" id="ARBA00022908"/>
    </source>
</evidence>
<keyword evidence="9" id="KW-1185">Reference proteome</keyword>
<feature type="domain" description="Core-binding (CB)" evidence="7">
    <location>
        <begin position="1"/>
        <end position="83"/>
    </location>
</feature>
<evidence type="ECO:0000259" key="6">
    <source>
        <dbReference type="PROSITE" id="PS51898"/>
    </source>
</evidence>
<evidence type="ECO:0000256" key="4">
    <source>
        <dbReference type="ARBA" id="ARBA00023172"/>
    </source>
</evidence>
<sequence>MASEFLSEVKQGMRLRGYALKTEKSYLYWITYFIRFHKFRHPSEMGAKEVETFLSYLANQKCVAIGTQKLALNALAYLYNQHLNKPLGDLGFHHAKSPRKIPSVLTPMEVKQLIEASDGKFRTLFSLLYGSGLRVNEGLRLRVMDFDFEACALTVHDGKGKKDRKTLLSQHLEPEVSALISQAKALQIRDNKQNVGPSLPYALDRKYPHAYKQLSWMYIFPSVGLCLHPYTGVLCRHHLSDSAARKALKKAVNACGFGHKRIHCHTFRHSFATELLRNGKDIRTVQELLGHTDVSTTQIYTHVLGTHFAGARSPLDDIK</sequence>
<evidence type="ECO:0000313" key="9">
    <source>
        <dbReference type="Proteomes" id="UP000809621"/>
    </source>
</evidence>
<dbReference type="InterPro" id="IPR013762">
    <property type="entry name" value="Integrase-like_cat_sf"/>
</dbReference>
<dbReference type="Pfam" id="PF00589">
    <property type="entry name" value="Phage_integrase"/>
    <property type="match status" value="1"/>
</dbReference>
<proteinExistence type="inferred from homology"/>
<dbReference type="Proteomes" id="UP000809621">
    <property type="component" value="Unassembled WGS sequence"/>
</dbReference>
<dbReference type="RefSeq" id="WP_205156640.1">
    <property type="nucleotide sequence ID" value="NZ_JAFEUM010000001.1"/>
</dbReference>
<evidence type="ECO:0000259" key="7">
    <source>
        <dbReference type="PROSITE" id="PS51900"/>
    </source>
</evidence>
<dbReference type="InterPro" id="IPR002104">
    <property type="entry name" value="Integrase_catalytic"/>
</dbReference>
<comment type="caution">
    <text evidence="8">The sequence shown here is derived from an EMBL/GenBank/DDBJ whole genome shotgun (WGS) entry which is preliminary data.</text>
</comment>
<evidence type="ECO:0000256" key="1">
    <source>
        <dbReference type="ARBA" id="ARBA00008857"/>
    </source>
</evidence>
<dbReference type="InterPro" id="IPR011010">
    <property type="entry name" value="DNA_brk_join_enz"/>
</dbReference>
<gene>
    <name evidence="8" type="ORF">JQC93_01150</name>
</gene>
<dbReference type="InterPro" id="IPR050090">
    <property type="entry name" value="Tyrosine_recombinase_XerCD"/>
</dbReference>
<dbReference type="PANTHER" id="PTHR30349">
    <property type="entry name" value="PHAGE INTEGRASE-RELATED"/>
    <property type="match status" value="1"/>
</dbReference>
<dbReference type="InterPro" id="IPR011946">
    <property type="entry name" value="Integrase_integron-type"/>
</dbReference>
<dbReference type="Gene3D" id="1.10.150.130">
    <property type="match status" value="1"/>
</dbReference>
<protein>
    <submittedName>
        <fullName evidence="8">Integron integrase</fullName>
    </submittedName>
</protein>